<evidence type="ECO:0000256" key="2">
    <source>
        <dbReference type="ARBA" id="ARBA00022679"/>
    </source>
</evidence>
<accession>A0A939B4C7</accession>
<dbReference type="SUPFAM" id="SSF53448">
    <property type="entry name" value="Nucleotide-diphospho-sugar transferases"/>
    <property type="match status" value="1"/>
</dbReference>
<dbReference type="AlphaFoldDB" id="A0A939B4C7"/>
<evidence type="ECO:0000313" key="4">
    <source>
        <dbReference type="EMBL" id="MBM6663068.1"/>
    </source>
</evidence>
<dbReference type="PANTHER" id="PTHR22916:SF51">
    <property type="entry name" value="GLYCOSYLTRANSFERASE EPSH-RELATED"/>
    <property type="match status" value="1"/>
</dbReference>
<proteinExistence type="predicted"/>
<keyword evidence="5" id="KW-1185">Reference proteome</keyword>
<keyword evidence="2" id="KW-0808">Transferase</keyword>
<evidence type="ECO:0000313" key="5">
    <source>
        <dbReference type="Proteomes" id="UP000764045"/>
    </source>
</evidence>
<dbReference type="EMBL" id="JACJJL010000043">
    <property type="protein sequence ID" value="MBM6663068.1"/>
    <property type="molecule type" value="Genomic_DNA"/>
</dbReference>
<dbReference type="RefSeq" id="WP_205112089.1">
    <property type="nucleotide sequence ID" value="NZ_JACJJL010000043.1"/>
</dbReference>
<dbReference type="Pfam" id="PF00535">
    <property type="entry name" value="Glycos_transf_2"/>
    <property type="match status" value="1"/>
</dbReference>
<protein>
    <submittedName>
        <fullName evidence="4">Glycosyltransferase family 2 protein</fullName>
    </submittedName>
</protein>
<gene>
    <name evidence="4" type="ORF">H6B30_15185</name>
</gene>
<dbReference type="Gene3D" id="3.90.550.10">
    <property type="entry name" value="Spore Coat Polysaccharide Biosynthesis Protein SpsA, Chain A"/>
    <property type="match status" value="1"/>
</dbReference>
<dbReference type="GO" id="GO:0016758">
    <property type="term" value="F:hexosyltransferase activity"/>
    <property type="evidence" value="ECO:0007669"/>
    <property type="project" value="UniProtKB-ARBA"/>
</dbReference>
<dbReference type="PANTHER" id="PTHR22916">
    <property type="entry name" value="GLYCOSYLTRANSFERASE"/>
    <property type="match status" value="1"/>
</dbReference>
<comment type="caution">
    <text evidence="4">The sequence shown here is derived from an EMBL/GenBank/DDBJ whole genome shotgun (WGS) entry which is preliminary data.</text>
</comment>
<organism evidence="4 5">
    <name type="scientific">Marseilla massiliensis</name>
    <dbReference type="NCBI Taxonomy" id="1841864"/>
    <lineage>
        <taxon>Bacteria</taxon>
        <taxon>Pseudomonadati</taxon>
        <taxon>Bacteroidota</taxon>
        <taxon>Bacteroidia</taxon>
        <taxon>Bacteroidales</taxon>
        <taxon>Prevotellaceae</taxon>
        <taxon>Marseilla</taxon>
    </lineage>
</organism>
<dbReference type="Proteomes" id="UP000764045">
    <property type="component" value="Unassembled WGS sequence"/>
</dbReference>
<name>A0A939B4C7_9BACT</name>
<reference evidence="4 5" key="1">
    <citation type="journal article" date="2021" name="Sci. Rep.">
        <title>The distribution of antibiotic resistance genes in chicken gut microbiota commensals.</title>
        <authorList>
            <person name="Juricova H."/>
            <person name="Matiasovicova J."/>
            <person name="Kubasova T."/>
            <person name="Cejkova D."/>
            <person name="Rychlik I."/>
        </authorList>
    </citation>
    <scope>NUCLEOTIDE SEQUENCE [LARGE SCALE GENOMIC DNA]</scope>
    <source>
        <strain evidence="4 5">An819</strain>
    </source>
</reference>
<evidence type="ECO:0000256" key="1">
    <source>
        <dbReference type="ARBA" id="ARBA00022676"/>
    </source>
</evidence>
<sequence>MLKVSILVPIYGVERYIGKCAKSLFEQTYSDIEYVFVNDCTKDDSIGVLNRVLENYPQRMQQVRIINHEKNMGLGAARRTAILNANGDYILHVDSDDYIAENAVEVLVKEAHDSKADIVDCAFAEVANGNVMSSNLPYHGKAEIYNGIILSRLGFVTNQIWGRLIKRSLYKENNIINENGIDLGEDYSILPKLLYKGKRSHMDDILYYYRIDNGASYMNNCLSVKNIESCIKAHYDIYDYFLKENLSLYTKYSLELGMLNLILFCHKNRYELLKSKLYKNIDIDFWDLKLYGKLLKYNRLLFFSLGLKVLLTKNFLRKVRKYE</sequence>
<feature type="domain" description="Glycosyltransferase 2-like" evidence="3">
    <location>
        <begin position="5"/>
        <end position="126"/>
    </location>
</feature>
<keyword evidence="1" id="KW-0328">Glycosyltransferase</keyword>
<dbReference type="InterPro" id="IPR001173">
    <property type="entry name" value="Glyco_trans_2-like"/>
</dbReference>
<evidence type="ECO:0000259" key="3">
    <source>
        <dbReference type="Pfam" id="PF00535"/>
    </source>
</evidence>
<dbReference type="InterPro" id="IPR029044">
    <property type="entry name" value="Nucleotide-diphossugar_trans"/>
</dbReference>
<dbReference type="CDD" id="cd00761">
    <property type="entry name" value="Glyco_tranf_GTA_type"/>
    <property type="match status" value="1"/>
</dbReference>